<dbReference type="SMART" id="SM00382">
    <property type="entry name" value="AAA"/>
    <property type="match status" value="1"/>
</dbReference>
<evidence type="ECO:0000256" key="1">
    <source>
        <dbReference type="ARBA" id="ARBA00022448"/>
    </source>
</evidence>
<dbReference type="PANTHER" id="PTHR42711">
    <property type="entry name" value="ABC TRANSPORTER ATP-BINDING PROTEIN"/>
    <property type="match status" value="1"/>
</dbReference>
<dbReference type="PROSITE" id="PS00211">
    <property type="entry name" value="ABC_TRANSPORTER_1"/>
    <property type="match status" value="1"/>
</dbReference>
<dbReference type="InterPro" id="IPR025302">
    <property type="entry name" value="DrrA1/2-like_C"/>
</dbReference>
<dbReference type="RefSeq" id="WP_098227482.1">
    <property type="nucleotide sequence ID" value="NZ_NUBY01000196.1"/>
</dbReference>
<gene>
    <name evidence="5" type="ORF">CN585_25935</name>
</gene>
<dbReference type="PROSITE" id="PS50893">
    <property type="entry name" value="ABC_TRANSPORTER_2"/>
    <property type="match status" value="1"/>
</dbReference>
<accession>A0A2A8H9N5</accession>
<dbReference type="InterPro" id="IPR050763">
    <property type="entry name" value="ABC_transporter_ATP-binding"/>
</dbReference>
<sequence>MEKVIEINGVSKTFKHKSAVSNVSFHVDKGEIVALLGPNGAGKTTMISMMLGLKDPTDGTVSIFGKSPKHRGVRNSLGAMLQEVSVIDSITVEEAIELFRSYYTNPVAKETLLQLSNLESERKQRCEKLSGGQKRRLNFALALAGNPDLLFLDEPTVGMDITSRRTFWETIKKLASEGKTIILTTHYLEEADALANRILLFANGKIIADGTPDEMKATISRKTISFYSKEKIPKSLLKELPHVTEVQSNEGRFTLTTEDTDATLQAIYQKNLPVTNVSVERGSLDEAFEQFVANQKGEIA</sequence>
<protein>
    <submittedName>
        <fullName evidence="5">ABC transporter ATP-binding protein</fullName>
    </submittedName>
</protein>
<keyword evidence="1" id="KW-0813">Transport</keyword>
<evidence type="ECO:0000259" key="4">
    <source>
        <dbReference type="PROSITE" id="PS50893"/>
    </source>
</evidence>
<proteinExistence type="predicted"/>
<feature type="domain" description="ABC transporter" evidence="4">
    <location>
        <begin position="5"/>
        <end position="228"/>
    </location>
</feature>
<dbReference type="InterPro" id="IPR003593">
    <property type="entry name" value="AAA+_ATPase"/>
</dbReference>
<name>A0A2A8H9N5_9BACI</name>
<dbReference type="GO" id="GO:0005524">
    <property type="term" value="F:ATP binding"/>
    <property type="evidence" value="ECO:0007669"/>
    <property type="project" value="UniProtKB-KW"/>
</dbReference>
<dbReference type="InterPro" id="IPR003439">
    <property type="entry name" value="ABC_transporter-like_ATP-bd"/>
</dbReference>
<dbReference type="GO" id="GO:0016887">
    <property type="term" value="F:ATP hydrolysis activity"/>
    <property type="evidence" value="ECO:0007669"/>
    <property type="project" value="InterPro"/>
</dbReference>
<dbReference type="Pfam" id="PF13732">
    <property type="entry name" value="DrrA1-3_C"/>
    <property type="match status" value="1"/>
</dbReference>
<dbReference type="PANTHER" id="PTHR42711:SF17">
    <property type="entry name" value="ABC TRANSPORTER ATP-BINDING PROTEIN"/>
    <property type="match status" value="1"/>
</dbReference>
<evidence type="ECO:0000313" key="5">
    <source>
        <dbReference type="EMBL" id="PEP95280.1"/>
    </source>
</evidence>
<dbReference type="InterPro" id="IPR027417">
    <property type="entry name" value="P-loop_NTPase"/>
</dbReference>
<evidence type="ECO:0000313" key="6">
    <source>
        <dbReference type="Proteomes" id="UP000220841"/>
    </source>
</evidence>
<dbReference type="Proteomes" id="UP000220841">
    <property type="component" value="Unassembled WGS sequence"/>
</dbReference>
<keyword evidence="2" id="KW-0547">Nucleotide-binding</keyword>
<dbReference type="CDD" id="cd03230">
    <property type="entry name" value="ABC_DR_subfamily_A"/>
    <property type="match status" value="1"/>
</dbReference>
<keyword evidence="3 5" id="KW-0067">ATP-binding</keyword>
<dbReference type="SUPFAM" id="SSF52540">
    <property type="entry name" value="P-loop containing nucleoside triphosphate hydrolases"/>
    <property type="match status" value="1"/>
</dbReference>
<organism evidence="5 6">
    <name type="scientific">Bacillus toyonensis</name>
    <dbReference type="NCBI Taxonomy" id="155322"/>
    <lineage>
        <taxon>Bacteria</taxon>
        <taxon>Bacillati</taxon>
        <taxon>Bacillota</taxon>
        <taxon>Bacilli</taxon>
        <taxon>Bacillales</taxon>
        <taxon>Bacillaceae</taxon>
        <taxon>Bacillus</taxon>
        <taxon>Bacillus cereus group</taxon>
    </lineage>
</organism>
<evidence type="ECO:0000256" key="3">
    <source>
        <dbReference type="ARBA" id="ARBA00022840"/>
    </source>
</evidence>
<dbReference type="Gene3D" id="3.40.50.300">
    <property type="entry name" value="P-loop containing nucleotide triphosphate hydrolases"/>
    <property type="match status" value="1"/>
</dbReference>
<evidence type="ECO:0000256" key="2">
    <source>
        <dbReference type="ARBA" id="ARBA00022741"/>
    </source>
</evidence>
<comment type="caution">
    <text evidence="5">The sequence shown here is derived from an EMBL/GenBank/DDBJ whole genome shotgun (WGS) entry which is preliminary data.</text>
</comment>
<reference evidence="5 6" key="1">
    <citation type="submission" date="2017-09" db="EMBL/GenBank/DDBJ databases">
        <title>Large-scale bioinformatics analysis of Bacillus genomes uncovers conserved roles of natural products in bacterial physiology.</title>
        <authorList>
            <consortium name="Agbiome Team Llc"/>
            <person name="Bleich R.M."/>
            <person name="Grubbs K.J."/>
            <person name="Santa Maria K.C."/>
            <person name="Allen S.E."/>
            <person name="Farag S."/>
            <person name="Shank E.A."/>
            <person name="Bowers A."/>
        </authorList>
    </citation>
    <scope>NUCLEOTIDE SEQUENCE [LARGE SCALE GENOMIC DNA]</scope>
    <source>
        <strain evidence="5 6">AFS021349</strain>
    </source>
</reference>
<dbReference type="InterPro" id="IPR017871">
    <property type="entry name" value="ABC_transporter-like_CS"/>
</dbReference>
<dbReference type="AlphaFoldDB" id="A0A2A8H9N5"/>
<dbReference type="EMBL" id="NUBY01000196">
    <property type="protein sequence ID" value="PEP95280.1"/>
    <property type="molecule type" value="Genomic_DNA"/>
</dbReference>
<dbReference type="Pfam" id="PF00005">
    <property type="entry name" value="ABC_tran"/>
    <property type="match status" value="1"/>
</dbReference>
<dbReference type="FunFam" id="3.40.50.300:FF:001548">
    <property type="entry name" value="ABC efflux transporter ATP-binding protein"/>
    <property type="match status" value="1"/>
</dbReference>